<dbReference type="Gene3D" id="1.20.1250.20">
    <property type="entry name" value="MFS general substrate transporter like domains"/>
    <property type="match status" value="1"/>
</dbReference>
<keyword evidence="2 5" id="KW-0812">Transmembrane</keyword>
<dbReference type="PANTHER" id="PTHR43826:SF3">
    <property type="entry name" value="GLUCOSE-6-PHOSPHATE EXCHANGER SLC37A4"/>
    <property type="match status" value="1"/>
</dbReference>
<evidence type="ECO:0000256" key="5">
    <source>
        <dbReference type="SAM" id="Phobius"/>
    </source>
</evidence>
<dbReference type="GO" id="GO:0035435">
    <property type="term" value="P:phosphate ion transmembrane transport"/>
    <property type="evidence" value="ECO:0007669"/>
    <property type="project" value="TreeGrafter"/>
</dbReference>
<evidence type="ECO:0000259" key="6">
    <source>
        <dbReference type="PROSITE" id="PS50850"/>
    </source>
</evidence>
<dbReference type="InterPro" id="IPR051337">
    <property type="entry name" value="OPA_Antiporter"/>
</dbReference>
<dbReference type="AlphaFoldDB" id="A0A2X4TQX4"/>
<evidence type="ECO:0000256" key="4">
    <source>
        <dbReference type="ARBA" id="ARBA00023136"/>
    </source>
</evidence>
<feature type="domain" description="Major facilitator superfamily (MFS) profile" evidence="6">
    <location>
        <begin position="31"/>
        <end position="133"/>
    </location>
</feature>
<dbReference type="Pfam" id="PF07690">
    <property type="entry name" value="MFS_1"/>
    <property type="match status" value="1"/>
</dbReference>
<keyword evidence="3 5" id="KW-1133">Transmembrane helix</keyword>
<sequence length="133" mass="15343">MWSFLKSRQDVPQVTDQKQIDASYKYWRIQLMWTMYIGYAAFYFTRKSFNFIMPAMLSDLGLTMSDVGILGTLFYITYGCSKFISGMISDRSNPRYFMGLGLIMTGILNIFFGLSSSLMMLGTLWILNAFFQG</sequence>
<feature type="transmembrane region" description="Helical" evidence="5">
    <location>
        <begin position="51"/>
        <end position="76"/>
    </location>
</feature>
<reference evidence="7 8" key="1">
    <citation type="submission" date="2018-06" db="EMBL/GenBank/DDBJ databases">
        <authorList>
            <consortium name="Pathogen Informatics"/>
            <person name="Doyle S."/>
        </authorList>
    </citation>
    <scope>NUCLEOTIDE SEQUENCE [LARGE SCALE GENOMIC DNA]</scope>
    <source>
        <strain evidence="7 8">NCTC12961</strain>
    </source>
</reference>
<dbReference type="Proteomes" id="UP000248897">
    <property type="component" value="Chromosome 1"/>
</dbReference>
<feature type="transmembrane region" description="Helical" evidence="5">
    <location>
        <begin position="26"/>
        <end position="45"/>
    </location>
</feature>
<dbReference type="GO" id="GO:0005886">
    <property type="term" value="C:plasma membrane"/>
    <property type="evidence" value="ECO:0007669"/>
    <property type="project" value="TreeGrafter"/>
</dbReference>
<evidence type="ECO:0000313" key="8">
    <source>
        <dbReference type="Proteomes" id="UP000248897"/>
    </source>
</evidence>
<dbReference type="PROSITE" id="PS50850">
    <property type="entry name" value="MFS"/>
    <property type="match status" value="1"/>
</dbReference>
<evidence type="ECO:0000256" key="3">
    <source>
        <dbReference type="ARBA" id="ARBA00022989"/>
    </source>
</evidence>
<name>A0A2X4TQX4_SERPL</name>
<proteinExistence type="predicted"/>
<dbReference type="EMBL" id="LS483469">
    <property type="protein sequence ID" value="SQI29263.1"/>
    <property type="molecule type" value="Genomic_DNA"/>
</dbReference>
<dbReference type="InterPro" id="IPR036259">
    <property type="entry name" value="MFS_trans_sf"/>
</dbReference>
<dbReference type="InterPro" id="IPR020846">
    <property type="entry name" value="MFS_dom"/>
</dbReference>
<dbReference type="InterPro" id="IPR011701">
    <property type="entry name" value="MFS"/>
</dbReference>
<evidence type="ECO:0000256" key="2">
    <source>
        <dbReference type="ARBA" id="ARBA00022692"/>
    </source>
</evidence>
<dbReference type="SUPFAM" id="SSF103473">
    <property type="entry name" value="MFS general substrate transporter"/>
    <property type="match status" value="1"/>
</dbReference>
<comment type="subcellular location">
    <subcellularLocation>
        <location evidence="1">Endomembrane system</location>
        <topology evidence="1">Multi-pass membrane protein</topology>
    </subcellularLocation>
</comment>
<protein>
    <submittedName>
        <fullName evidence="7">Regulatory protein uhpC</fullName>
    </submittedName>
</protein>
<organism evidence="7 8">
    <name type="scientific">Serratia plymuthica</name>
    <dbReference type="NCBI Taxonomy" id="82996"/>
    <lineage>
        <taxon>Bacteria</taxon>
        <taxon>Pseudomonadati</taxon>
        <taxon>Pseudomonadota</taxon>
        <taxon>Gammaproteobacteria</taxon>
        <taxon>Enterobacterales</taxon>
        <taxon>Yersiniaceae</taxon>
        <taxon>Serratia</taxon>
    </lineage>
</organism>
<dbReference type="PANTHER" id="PTHR43826">
    <property type="entry name" value="GLUCOSE-6-PHOSPHATE EXCHANGER SLC37A4"/>
    <property type="match status" value="1"/>
</dbReference>
<dbReference type="GO" id="GO:0061513">
    <property type="term" value="F:glucose 6-phosphate:phosphate antiporter activity"/>
    <property type="evidence" value="ECO:0007669"/>
    <property type="project" value="TreeGrafter"/>
</dbReference>
<accession>A0A2X4TQX4</accession>
<keyword evidence="4 5" id="KW-0472">Membrane</keyword>
<evidence type="ECO:0000313" key="7">
    <source>
        <dbReference type="EMBL" id="SQI29263.1"/>
    </source>
</evidence>
<dbReference type="GO" id="GO:0012505">
    <property type="term" value="C:endomembrane system"/>
    <property type="evidence" value="ECO:0007669"/>
    <property type="project" value="UniProtKB-SubCell"/>
</dbReference>
<feature type="transmembrane region" description="Helical" evidence="5">
    <location>
        <begin position="97"/>
        <end position="127"/>
    </location>
</feature>
<gene>
    <name evidence="7" type="primary">uhpC_1</name>
    <name evidence="7" type="ORF">NCTC12961_00126</name>
</gene>
<evidence type="ECO:0000256" key="1">
    <source>
        <dbReference type="ARBA" id="ARBA00004127"/>
    </source>
</evidence>